<dbReference type="EMBL" id="JACCBE010000001">
    <property type="protein sequence ID" value="NYD57556.1"/>
    <property type="molecule type" value="Genomic_DNA"/>
</dbReference>
<sequence>MPDETPTDPAATDPFWAPVRRRHPDVDIVLLPPESPEQPTSEEPAPEATEPVDPAELEELAGDLVSALWRAAVGDTDPTEREQRWVQDRVQTTWTHETGDPVDPATAQAVVRRLDDVLEQAGYDVLAPPDGLPRVQAGKPDGLSRAEVLLLVVPEAGRLVLRHRSGAWPVAP</sequence>
<dbReference type="Proteomes" id="UP000516957">
    <property type="component" value="Unassembled WGS sequence"/>
</dbReference>
<reference evidence="2 3" key="1">
    <citation type="submission" date="2020-07" db="EMBL/GenBank/DDBJ databases">
        <title>Sequencing the genomes of 1000 actinobacteria strains.</title>
        <authorList>
            <person name="Klenk H.-P."/>
        </authorList>
    </citation>
    <scope>NUCLEOTIDE SEQUENCE [LARGE SCALE GENOMIC DNA]</scope>
    <source>
        <strain evidence="2 3">DSM 18965</strain>
    </source>
</reference>
<dbReference type="AlphaFoldDB" id="A0A7Y9F1B9"/>
<protein>
    <submittedName>
        <fullName evidence="2">Uncharacterized protein</fullName>
    </submittedName>
</protein>
<dbReference type="RefSeq" id="WP_179615303.1">
    <property type="nucleotide sequence ID" value="NZ_CP059163.1"/>
</dbReference>
<keyword evidence="3" id="KW-1185">Reference proteome</keyword>
<accession>A0A7Y9F1B9</accession>
<organism evidence="2 3">
    <name type="scientific">Nocardioides marinisabuli</name>
    <dbReference type="NCBI Taxonomy" id="419476"/>
    <lineage>
        <taxon>Bacteria</taxon>
        <taxon>Bacillati</taxon>
        <taxon>Actinomycetota</taxon>
        <taxon>Actinomycetes</taxon>
        <taxon>Propionibacteriales</taxon>
        <taxon>Nocardioidaceae</taxon>
        <taxon>Nocardioides</taxon>
    </lineage>
</organism>
<feature type="compositionally biased region" description="Low complexity" evidence="1">
    <location>
        <begin position="37"/>
        <end position="51"/>
    </location>
</feature>
<evidence type="ECO:0000313" key="3">
    <source>
        <dbReference type="Proteomes" id="UP000516957"/>
    </source>
</evidence>
<comment type="caution">
    <text evidence="2">The sequence shown here is derived from an EMBL/GenBank/DDBJ whole genome shotgun (WGS) entry which is preliminary data.</text>
</comment>
<proteinExistence type="predicted"/>
<name>A0A7Y9F1B9_9ACTN</name>
<evidence type="ECO:0000313" key="2">
    <source>
        <dbReference type="EMBL" id="NYD57556.1"/>
    </source>
</evidence>
<gene>
    <name evidence="2" type="ORF">BKA08_001794</name>
</gene>
<evidence type="ECO:0000256" key="1">
    <source>
        <dbReference type="SAM" id="MobiDB-lite"/>
    </source>
</evidence>
<feature type="region of interest" description="Disordered" evidence="1">
    <location>
        <begin position="1"/>
        <end position="54"/>
    </location>
</feature>